<dbReference type="Pfam" id="PF20014">
    <property type="entry name" value="GAP1-M"/>
    <property type="match status" value="1"/>
</dbReference>
<dbReference type="Pfam" id="PF20013">
    <property type="entry name" value="GAP1-N2"/>
    <property type="match status" value="1"/>
</dbReference>
<proteinExistence type="predicted"/>
<evidence type="ECO:0000259" key="2">
    <source>
        <dbReference type="Pfam" id="PF20013"/>
    </source>
</evidence>
<gene>
    <name evidence="5" type="ORF">ACFWR3_00775</name>
</gene>
<feature type="domain" description="GTPase-associated protein 1-like C-terminal" evidence="4">
    <location>
        <begin position="404"/>
        <end position="848"/>
    </location>
</feature>
<dbReference type="Pfam" id="PF20052">
    <property type="entry name" value="GAP1-C"/>
    <property type="match status" value="2"/>
</dbReference>
<feature type="domain" description="GTPase-associated protein 1 N-terminal" evidence="2">
    <location>
        <begin position="3"/>
        <end position="136"/>
    </location>
</feature>
<feature type="region of interest" description="Disordered" evidence="1">
    <location>
        <begin position="1"/>
        <end position="23"/>
    </location>
</feature>
<evidence type="ECO:0000259" key="4">
    <source>
        <dbReference type="Pfam" id="PF20052"/>
    </source>
</evidence>
<protein>
    <submittedName>
        <fullName evidence="5">GTPase-associated protein 1-related protein</fullName>
    </submittedName>
</protein>
<evidence type="ECO:0000313" key="6">
    <source>
        <dbReference type="Proteomes" id="UP001598300"/>
    </source>
</evidence>
<keyword evidence="6" id="KW-1185">Reference proteome</keyword>
<evidence type="ECO:0000256" key="1">
    <source>
        <dbReference type="SAM" id="MobiDB-lite"/>
    </source>
</evidence>
<dbReference type="InterPro" id="IPR045401">
    <property type="entry name" value="GAP1-M"/>
</dbReference>
<dbReference type="InterPro" id="IPR045402">
    <property type="entry name" value="GAP1-N2"/>
</dbReference>
<dbReference type="Proteomes" id="UP001598300">
    <property type="component" value="Unassembled WGS sequence"/>
</dbReference>
<feature type="region of interest" description="Disordered" evidence="1">
    <location>
        <begin position="346"/>
        <end position="408"/>
    </location>
</feature>
<evidence type="ECO:0000259" key="3">
    <source>
        <dbReference type="Pfam" id="PF20014"/>
    </source>
</evidence>
<feature type="domain" description="GTPase-associated protein 1-like C-terminal" evidence="4">
    <location>
        <begin position="269"/>
        <end position="343"/>
    </location>
</feature>
<evidence type="ECO:0000313" key="5">
    <source>
        <dbReference type="EMBL" id="MFD3954602.1"/>
    </source>
</evidence>
<reference evidence="5 6" key="1">
    <citation type="submission" date="2024-09" db="EMBL/GenBank/DDBJ databases">
        <title>The Natural Products Discovery Center: Release of the First 8490 Sequenced Strains for Exploring Actinobacteria Biosynthetic Diversity.</title>
        <authorList>
            <person name="Kalkreuter E."/>
            <person name="Kautsar S.A."/>
            <person name="Yang D."/>
            <person name="Bader C.D."/>
            <person name="Teijaro C.N."/>
            <person name="Fluegel L."/>
            <person name="Davis C.M."/>
            <person name="Simpson J.R."/>
            <person name="Lauterbach L."/>
            <person name="Steele A.D."/>
            <person name="Gui C."/>
            <person name="Meng S."/>
            <person name="Li G."/>
            <person name="Viehrig K."/>
            <person name="Ye F."/>
            <person name="Su P."/>
            <person name="Kiefer A.F."/>
            <person name="Nichols A."/>
            <person name="Cepeda A.J."/>
            <person name="Yan W."/>
            <person name="Fan B."/>
            <person name="Jiang Y."/>
            <person name="Adhikari A."/>
            <person name="Zheng C.-J."/>
            <person name="Schuster L."/>
            <person name="Cowan T.M."/>
            <person name="Smanski M.J."/>
            <person name="Chevrette M.G."/>
            <person name="De Carvalho L.P.S."/>
            <person name="Shen B."/>
        </authorList>
    </citation>
    <scope>NUCLEOTIDE SEQUENCE [LARGE SCALE GENOMIC DNA]</scope>
    <source>
        <strain evidence="5 6">NPDC058584</strain>
    </source>
</reference>
<name>A0ABW6DNS5_9ACTN</name>
<dbReference type="EMBL" id="JBHXPM010000001">
    <property type="protein sequence ID" value="MFD3954602.1"/>
    <property type="molecule type" value="Genomic_DNA"/>
</dbReference>
<organism evidence="5 6">
    <name type="scientific">Streptomyces bacillaris</name>
    <dbReference type="NCBI Taxonomy" id="68179"/>
    <lineage>
        <taxon>Bacteria</taxon>
        <taxon>Bacillati</taxon>
        <taxon>Actinomycetota</taxon>
        <taxon>Actinomycetes</taxon>
        <taxon>Kitasatosporales</taxon>
        <taxon>Streptomycetaceae</taxon>
        <taxon>Streptomyces</taxon>
    </lineage>
</organism>
<feature type="compositionally biased region" description="Low complexity" evidence="1">
    <location>
        <begin position="389"/>
        <end position="408"/>
    </location>
</feature>
<dbReference type="InterPro" id="IPR049532">
    <property type="entry name" value="GAP1-like_C"/>
</dbReference>
<dbReference type="RefSeq" id="WP_381299932.1">
    <property type="nucleotide sequence ID" value="NZ_JBHVRE010000006.1"/>
</dbReference>
<comment type="caution">
    <text evidence="5">The sequence shown here is derived from an EMBL/GenBank/DDBJ whole genome shotgun (WGS) entry which is preliminary data.</text>
</comment>
<accession>A0ABW6DNS5</accession>
<sequence>MSLGQLHYTSAPPGPDGSGFRFTALTPGLPQSVLREAEQLIGYEPPRNAPARPSADELDAFPRAFSYSELSDGSRLLARTVYTGADYSGRWGNFHAHAVHLAPGQQLPDGALPVSAWESPGWATATPEGGAPPPLSVLPPSSGLDRDGLIAFAASRAPWLAAVFTDLQRQAEDETAPQIVLVERDSADVARWVVLASTVLPRRAVHRLTFTTYTRRPHLAGQRIIGVLPDDAHGLAGSGRRHRVHDCAVPPSPDGPEPTPWAVAAARIWSAGALELFQYADRLPGEPFTAGPLSALALCAGIDLPSPHRTAAARWACEHPSELSQEELEGLIQTLAEPGHTTAEIRHTPVEPWHTPTEPGQTSAGPRRTPTDPRHTPTDPQPGEAPLPAAETGTKTGARTGTETGTTPPAETAALAELFARVGAGLRPEIAAPLAARLFTAAVRSAEPVRPPDRGALTDEVARRLAAELGPELRAGIADAAGGTGRPLRLLRMAGSLGVDCADLVPSLAHRLASALLADPSAYGGELDGTLADRPDLRSALLRELDTAAGAAPASVTVLLERAPLELESREALPYLRMCGWIARSPSGGGDGTGARDRTGELRAVLGAAGVSVVAHPPLLRIAFRLVWGAATPTPEEARYVLAEQGADLHRTAETWPFLVTAALNGRPGDPHADELAHELLTAFPTLLPPRDRAALLLLEFARDLRAGGAEPGWVDRVLGLRRAAEPVSPPVLEHVFGRLARQLLHDPGPGRELDDLIRGNDADLCAAYEQAAREDSVRDRLLRDPRFLAARFVDWNAHPQAGGAWGKVRGPLLDGVLRPAVRALGAQELAAVETALTERGGRYAEDFRAWNRPGALSRLGLRFGSRDSRTPGRRRGGDS</sequence>
<feature type="domain" description="GTPase-associated protein 1 middle" evidence="3">
    <location>
        <begin position="151"/>
        <end position="248"/>
    </location>
</feature>